<accession>A0ABS9X778</accession>
<evidence type="ECO:0000313" key="1">
    <source>
        <dbReference type="EMBL" id="MCI2286098.1"/>
    </source>
</evidence>
<keyword evidence="2" id="KW-1185">Reference proteome</keyword>
<dbReference type="SUPFAM" id="SSF52540">
    <property type="entry name" value="P-loop containing nucleoside triphosphate hydrolases"/>
    <property type="match status" value="1"/>
</dbReference>
<dbReference type="PANTHER" id="PTHR34301">
    <property type="entry name" value="DNA-BINDING PROTEIN-RELATED"/>
    <property type="match status" value="1"/>
</dbReference>
<gene>
    <name evidence="1" type="ORF">L3081_25075</name>
</gene>
<dbReference type="Proteomes" id="UP001139646">
    <property type="component" value="Unassembled WGS sequence"/>
</dbReference>
<dbReference type="PANTHER" id="PTHR34301:SF8">
    <property type="entry name" value="ATPASE DOMAIN-CONTAINING PROTEIN"/>
    <property type="match status" value="1"/>
</dbReference>
<dbReference type="RefSeq" id="WP_242289296.1">
    <property type="nucleotide sequence ID" value="NZ_JAKKSL010000007.1"/>
</dbReference>
<reference evidence="1" key="1">
    <citation type="submission" date="2022-01" db="EMBL/GenBank/DDBJ databases">
        <title>Colwellia maritima, isolated from seawater.</title>
        <authorList>
            <person name="Kristyanto S."/>
            <person name="Jung J."/>
            <person name="Jeon C.O."/>
        </authorList>
    </citation>
    <scope>NUCLEOTIDE SEQUENCE</scope>
    <source>
        <strain evidence="1">MSW7</strain>
    </source>
</reference>
<protein>
    <recommendedName>
        <fullName evidence="3">ATPase domain-containing protein</fullName>
    </recommendedName>
</protein>
<comment type="caution">
    <text evidence="1">The sequence shown here is derived from an EMBL/GenBank/DDBJ whole genome shotgun (WGS) entry which is preliminary data.</text>
</comment>
<organism evidence="1 2">
    <name type="scientific">Colwellia maritima</name>
    <dbReference type="NCBI Taxonomy" id="2912588"/>
    <lineage>
        <taxon>Bacteria</taxon>
        <taxon>Pseudomonadati</taxon>
        <taxon>Pseudomonadota</taxon>
        <taxon>Gammaproteobacteria</taxon>
        <taxon>Alteromonadales</taxon>
        <taxon>Colwelliaceae</taxon>
        <taxon>Colwellia</taxon>
    </lineage>
</organism>
<name>A0ABS9X778_9GAMM</name>
<sequence>MNTNSFPLRIASGKAFCNRTTERDKLKKLILTGQHLWLQAHRRHGKTSLILQALNDLKTEDQHVLFQRVDLAFTTDRPSALKKLCQTASKLIIETMSTAKEINESNKLSIIGQRLQNLFTRYAPSFSLDRGQPSMAFGKEASLEMMGETLKKLNELGKEHNIRIVFMIDEFQQLSKVDNKSFDIEGEIRHHLELSTNVTYVFCGSERNLMQQAMADQKRPLYKHTYRFEIERISQKCYLKHIKPIWEKQYNKTFDMSVFEYAMQVTQRHPYYVNYIFSELWLSDNPPTIDNANDAWKKIVDEELNENKSMILNLKSNEKKALKAIAIHPTKQITSNEFIKLSGIPTGSAKKTINQLVDKDLIYLNDGEYHVVNPKIRLFSSTIIAKKVGSVDVFAKHCKIAEPLCCAITLLY</sequence>
<evidence type="ECO:0000313" key="2">
    <source>
        <dbReference type="Proteomes" id="UP001139646"/>
    </source>
</evidence>
<dbReference type="InterPro" id="IPR027417">
    <property type="entry name" value="P-loop_NTPase"/>
</dbReference>
<evidence type="ECO:0008006" key="3">
    <source>
        <dbReference type="Google" id="ProtNLM"/>
    </source>
</evidence>
<proteinExistence type="predicted"/>
<dbReference type="EMBL" id="JAKKSL010000007">
    <property type="protein sequence ID" value="MCI2286098.1"/>
    <property type="molecule type" value="Genomic_DNA"/>
</dbReference>
<dbReference type="Gene3D" id="3.40.50.300">
    <property type="entry name" value="P-loop containing nucleotide triphosphate hydrolases"/>
    <property type="match status" value="1"/>
</dbReference>